<sequence>MRKLTPLPFCASILLASLSFAAERPNILYLYVDDMGWGSIGPNGQAERKAQGKPYVLTPNLDRLAAAGVNFRRGYGCTVCSPARSSQQTGFHQGYTFADRNDPDNAKKAIRTEDLTMGDVLSKAGYATGYWGKWGYGGSSSRKSPTLDNIQTLPTTHGYQYVVAELHHVRAHTFFQPTLWNAPAKPGTKGGLELKPNSMAKYANNKAYPNYPASQNHPDYPKIAYCDDVYAYAALDFVRNQAVRYNKTGQPFFGLFAAQIPHGPFADVQQLPEWDQAYTDKPYFKKLS</sequence>
<evidence type="ECO:0000256" key="1">
    <source>
        <dbReference type="ARBA" id="ARBA00008779"/>
    </source>
</evidence>
<evidence type="ECO:0000259" key="3">
    <source>
        <dbReference type="Pfam" id="PF00884"/>
    </source>
</evidence>
<comment type="similarity">
    <text evidence="1">Belongs to the sulfatase family.</text>
</comment>
<dbReference type="InterPro" id="IPR050738">
    <property type="entry name" value="Sulfatase"/>
</dbReference>
<dbReference type="SUPFAM" id="SSF53649">
    <property type="entry name" value="Alkaline phosphatase-like"/>
    <property type="match status" value="1"/>
</dbReference>
<dbReference type="EMBL" id="UINC01097343">
    <property type="protein sequence ID" value="SVC54968.1"/>
    <property type="molecule type" value="Genomic_DNA"/>
</dbReference>
<name>A0A382N320_9ZZZZ</name>
<proteinExistence type="inferred from homology"/>
<dbReference type="GO" id="GO:0004065">
    <property type="term" value="F:arylsulfatase activity"/>
    <property type="evidence" value="ECO:0007669"/>
    <property type="project" value="TreeGrafter"/>
</dbReference>
<gene>
    <name evidence="4" type="ORF">METZ01_LOCUS307822</name>
</gene>
<keyword evidence="2" id="KW-0378">Hydrolase</keyword>
<feature type="non-terminal residue" evidence="4">
    <location>
        <position position="288"/>
    </location>
</feature>
<organism evidence="4">
    <name type="scientific">marine metagenome</name>
    <dbReference type="NCBI Taxonomy" id="408172"/>
    <lineage>
        <taxon>unclassified sequences</taxon>
        <taxon>metagenomes</taxon>
        <taxon>ecological metagenomes</taxon>
    </lineage>
</organism>
<dbReference type="Gene3D" id="3.40.720.10">
    <property type="entry name" value="Alkaline Phosphatase, subunit A"/>
    <property type="match status" value="1"/>
</dbReference>
<feature type="domain" description="Sulfatase N-terminal" evidence="3">
    <location>
        <begin position="25"/>
        <end position="278"/>
    </location>
</feature>
<protein>
    <recommendedName>
        <fullName evidence="3">Sulfatase N-terminal domain-containing protein</fullName>
    </recommendedName>
</protein>
<dbReference type="InterPro" id="IPR000917">
    <property type="entry name" value="Sulfatase_N"/>
</dbReference>
<dbReference type="InterPro" id="IPR017850">
    <property type="entry name" value="Alkaline_phosphatase_core_sf"/>
</dbReference>
<dbReference type="PANTHER" id="PTHR42693:SF53">
    <property type="entry name" value="ENDO-4-O-SULFATASE"/>
    <property type="match status" value="1"/>
</dbReference>
<reference evidence="4" key="1">
    <citation type="submission" date="2018-05" db="EMBL/GenBank/DDBJ databases">
        <authorList>
            <person name="Lanie J.A."/>
            <person name="Ng W.-L."/>
            <person name="Kazmierczak K.M."/>
            <person name="Andrzejewski T.M."/>
            <person name="Davidsen T.M."/>
            <person name="Wayne K.J."/>
            <person name="Tettelin H."/>
            <person name="Glass J.I."/>
            <person name="Rusch D."/>
            <person name="Podicherti R."/>
            <person name="Tsui H.-C.T."/>
            <person name="Winkler M.E."/>
        </authorList>
    </citation>
    <scope>NUCLEOTIDE SEQUENCE</scope>
</reference>
<evidence type="ECO:0000313" key="4">
    <source>
        <dbReference type="EMBL" id="SVC54968.1"/>
    </source>
</evidence>
<accession>A0A382N320</accession>
<dbReference type="Pfam" id="PF00884">
    <property type="entry name" value="Sulfatase"/>
    <property type="match status" value="1"/>
</dbReference>
<dbReference type="AlphaFoldDB" id="A0A382N320"/>
<dbReference type="PANTHER" id="PTHR42693">
    <property type="entry name" value="ARYLSULFATASE FAMILY MEMBER"/>
    <property type="match status" value="1"/>
</dbReference>
<evidence type="ECO:0000256" key="2">
    <source>
        <dbReference type="ARBA" id="ARBA00022801"/>
    </source>
</evidence>